<proteinExistence type="predicted"/>
<keyword evidence="2" id="KW-0808">Transferase</keyword>
<accession>A0A563W0H8</accession>
<dbReference type="EMBL" id="CAACVJ010000523">
    <property type="protein sequence ID" value="VEP17222.1"/>
    <property type="molecule type" value="Genomic_DNA"/>
</dbReference>
<feature type="domain" description="Aminoglycoside phosphotransferase" evidence="1">
    <location>
        <begin position="20"/>
        <end position="265"/>
    </location>
</feature>
<dbReference type="PANTHER" id="PTHR21064:SF5">
    <property type="entry name" value="SLR1880 PROTEIN"/>
    <property type="match status" value="1"/>
</dbReference>
<dbReference type="SUPFAM" id="SSF56112">
    <property type="entry name" value="Protein kinase-like (PK-like)"/>
    <property type="match status" value="1"/>
</dbReference>
<name>A0A563W0H8_9CYAN</name>
<dbReference type="RefSeq" id="WP_144866906.1">
    <property type="nucleotide sequence ID" value="NZ_LR213816.1"/>
</dbReference>
<reference evidence="2 3" key="1">
    <citation type="submission" date="2019-01" db="EMBL/GenBank/DDBJ databases">
        <authorList>
            <person name="Brito A."/>
        </authorList>
    </citation>
    <scope>NUCLEOTIDE SEQUENCE [LARGE SCALE GENOMIC DNA]</scope>
    <source>
        <strain evidence="2">1</strain>
    </source>
</reference>
<dbReference type="Pfam" id="PF01636">
    <property type="entry name" value="APH"/>
    <property type="match status" value="1"/>
</dbReference>
<keyword evidence="3" id="KW-1185">Reference proteome</keyword>
<dbReference type="InterPro" id="IPR002575">
    <property type="entry name" value="Aminoglycoside_PTrfase"/>
</dbReference>
<dbReference type="OrthoDB" id="526037at2"/>
<gene>
    <name evidence="2" type="ORF">H1P_570022</name>
</gene>
<dbReference type="AlphaFoldDB" id="A0A563W0H8"/>
<dbReference type="PANTHER" id="PTHR21064">
    <property type="entry name" value="AMINOGLYCOSIDE PHOSPHOTRANSFERASE DOMAIN-CONTAINING PROTEIN-RELATED"/>
    <property type="match status" value="1"/>
</dbReference>
<evidence type="ECO:0000259" key="1">
    <source>
        <dbReference type="Pfam" id="PF01636"/>
    </source>
</evidence>
<dbReference type="Proteomes" id="UP000320055">
    <property type="component" value="Unassembled WGS sequence"/>
</dbReference>
<evidence type="ECO:0000313" key="3">
    <source>
        <dbReference type="Proteomes" id="UP000320055"/>
    </source>
</evidence>
<dbReference type="InterPro" id="IPR011009">
    <property type="entry name" value="Kinase-like_dom_sf"/>
</dbReference>
<organism evidence="2 3">
    <name type="scientific">Hyella patelloides LEGE 07179</name>
    <dbReference type="NCBI Taxonomy" id="945734"/>
    <lineage>
        <taxon>Bacteria</taxon>
        <taxon>Bacillati</taxon>
        <taxon>Cyanobacteriota</taxon>
        <taxon>Cyanophyceae</taxon>
        <taxon>Pleurocapsales</taxon>
        <taxon>Hyellaceae</taxon>
        <taxon>Hyella</taxon>
    </lineage>
</organism>
<sequence length="364" mass="41825">MNDLIAIAEQFVSRGKVIKVRELGEGNINQTFLVVIDRGENKHFVLQQINTQVFTQPELIMDNIQIFTNHVNHKLAGLSLGSNRCWQVPQVLLTSTAKHHYLDRNNRFWRAITFIENAQSYNTIQNLEHAQEIGYGLGIFHTLISDLDVTRLADTLPGFHIAPSYLKQYHQALAKTTKKKATEVNYCQQFIQERINFVAILEQAKAQGILKLSPIHGDPKVNNIMIDNQDKKAIAMVDLDTIKPGLIHYDIGDCLRSGCNTLGEETSNWEKVQFDLNLAQAILQGYLSIADNFITQQELEYIYEGIRLIAFELGLRFFTDYLNNDIYFKTNYAEHNLRRALVQFQLTKSIESQEKEIRNLIIKL</sequence>
<dbReference type="Gene3D" id="3.90.1200.10">
    <property type="match status" value="1"/>
</dbReference>
<protein>
    <submittedName>
        <fullName evidence="2">Aminoglycoside phosphotransferase</fullName>
    </submittedName>
</protein>
<dbReference type="GO" id="GO:0016740">
    <property type="term" value="F:transferase activity"/>
    <property type="evidence" value="ECO:0007669"/>
    <property type="project" value="UniProtKB-KW"/>
</dbReference>
<evidence type="ECO:0000313" key="2">
    <source>
        <dbReference type="EMBL" id="VEP17222.1"/>
    </source>
</evidence>
<dbReference type="InterPro" id="IPR050249">
    <property type="entry name" value="Pseudomonas-type_ThrB"/>
</dbReference>